<dbReference type="PANTHER" id="PTHR14149">
    <property type="entry name" value="RAS GTPASE-ACTIVATING PROTEIN WITH IQ MOTIF"/>
    <property type="match status" value="1"/>
</dbReference>
<dbReference type="RefSeq" id="XP_002490237.1">
    <property type="nucleotide sequence ID" value="XM_002490192.1"/>
</dbReference>
<dbReference type="InterPro" id="IPR008936">
    <property type="entry name" value="Rho_GTPase_activation_prot"/>
</dbReference>
<proteinExistence type="predicted"/>
<organism evidence="5 6">
    <name type="scientific">Komagataella phaffii (strain GS115 / ATCC 20864)</name>
    <name type="common">Yeast</name>
    <name type="synonym">Pichia pastoris</name>
    <dbReference type="NCBI Taxonomy" id="644223"/>
    <lineage>
        <taxon>Eukaryota</taxon>
        <taxon>Fungi</taxon>
        <taxon>Dikarya</taxon>
        <taxon>Ascomycota</taxon>
        <taxon>Saccharomycotina</taxon>
        <taxon>Pichiomycetes</taxon>
        <taxon>Pichiales</taxon>
        <taxon>Pichiaceae</taxon>
        <taxon>Komagataella</taxon>
    </lineage>
</organism>
<reference evidence="5 6" key="1">
    <citation type="journal article" date="2009" name="Nat. Biotechnol.">
        <title>Genome sequence of the recombinant protein production host Pichia pastoris.</title>
        <authorList>
            <person name="De Schutter K."/>
            <person name="Lin Y.C."/>
            <person name="Tiels P."/>
            <person name="Van Hecke A."/>
            <person name="Glinka S."/>
            <person name="Weber-Lehmann J."/>
            <person name="Rouze P."/>
            <person name="Van de Peer Y."/>
            <person name="Callewaert N."/>
        </authorList>
    </citation>
    <scope>NUCLEOTIDE SEQUENCE [LARGE SCALE GENOMIC DNA]</scope>
    <source>
        <strain evidence="6">GS115 / ATCC 20864</strain>
    </source>
</reference>
<dbReference type="SMART" id="SM00033">
    <property type="entry name" value="CH"/>
    <property type="match status" value="1"/>
</dbReference>
<evidence type="ECO:0000256" key="1">
    <source>
        <dbReference type="SAM" id="Coils"/>
    </source>
</evidence>
<dbReference type="PANTHER" id="PTHR14149:SF14">
    <property type="entry name" value="CALPONIN-HOMOLOGY (CH) DOMAIN-CONTAINING PROTEIN"/>
    <property type="match status" value="1"/>
</dbReference>
<evidence type="ECO:0000313" key="5">
    <source>
        <dbReference type="EMBL" id="CAY67956.1"/>
    </source>
</evidence>
<feature type="compositionally biased region" description="Polar residues" evidence="2">
    <location>
        <begin position="30"/>
        <end position="53"/>
    </location>
</feature>
<evidence type="ECO:0000256" key="2">
    <source>
        <dbReference type="SAM" id="MobiDB-lite"/>
    </source>
</evidence>
<dbReference type="GO" id="GO:0005096">
    <property type="term" value="F:GTPase activator activity"/>
    <property type="evidence" value="ECO:0007669"/>
    <property type="project" value="TreeGrafter"/>
</dbReference>
<feature type="domain" description="Calponin-homology (CH)" evidence="4">
    <location>
        <begin position="180"/>
        <end position="291"/>
    </location>
</feature>
<dbReference type="InterPro" id="IPR001936">
    <property type="entry name" value="RasGAP_dom"/>
</dbReference>
<feature type="region of interest" description="Disordered" evidence="2">
    <location>
        <begin position="93"/>
        <end position="112"/>
    </location>
</feature>
<dbReference type="HOGENOM" id="CLU_000972_1_0_1"/>
<feature type="domain" description="Ras-GAP" evidence="3">
    <location>
        <begin position="930"/>
        <end position="1177"/>
    </location>
</feature>
<dbReference type="CDD" id="cd21206">
    <property type="entry name" value="CH_IQGAP"/>
    <property type="match status" value="1"/>
</dbReference>
<dbReference type="OrthoDB" id="775356at2759"/>
<dbReference type="KEGG" id="ppa:PAS_chr1-4_0128"/>
<dbReference type="Pfam" id="PF03836">
    <property type="entry name" value="RasGAP_C"/>
    <property type="match status" value="1"/>
</dbReference>
<dbReference type="InParanoid" id="C4QXI3"/>
<dbReference type="GO" id="GO:0051015">
    <property type="term" value="F:actin filament binding"/>
    <property type="evidence" value="ECO:0007669"/>
    <property type="project" value="TreeGrafter"/>
</dbReference>
<feature type="coiled-coil region" evidence="1">
    <location>
        <begin position="801"/>
        <end position="835"/>
    </location>
</feature>
<dbReference type="Pfam" id="PF00307">
    <property type="entry name" value="CH"/>
    <property type="match status" value="1"/>
</dbReference>
<sequence length="1578" mass="181600">MSSERTSKIGSKYLEGLDSAEKLPLGASAKLNSLSSSPTKHSISSLKRTSGSLKENKSPDLNIATKKDLSDISPVKRMILEKERALRELEERGETPFTGMPPKSLYQSTQLSPTKARNFVSRDAKTLSKINGVAGKGMSSSPSLKNLNKLKKIETKLQDKDVKHITGTTNRRTTLIYEYLCRILEAKNWIEEITKEKICDSDSILDIQEELRNGIALAKLTNVFAPDLVGKIHNGNMGKFQFKYIENISYFLKFLNKVQLPDLCQFETTDLYDMKNFPQVIFCIHSLSIMLSLRKKAPKMENLSGVAQFSDDEINTISNKVKGMKLPNFSNIHKEHAAEDIEELDETSILANLTVDNDPCVKESSPVDTNDLLTDPLLDSTDLFADDEFQKSVQKKYLNMKETNHVVNTDDFEYLEMITNLQAMSRGSLLRYKLFVDRFMLKSFTPNTIKLQGLAKGYLLRSANQKLLLALNVESKNISKLQTLIRNKQNASKLKIVNNKLQPHLETITQLQAIIRAGVLIRKPILERQAKLKSFTNSIISFQSFIKMKLTKRRTDDEVKTLKQIEPCIVNLQSIARNRIFNRVQRASLSTVLSNEDALKGLQSIIRGNKLRNETITLNLELRSHRSQIKELQTIARGGICRNRLNFILDTLYYEEPLVESLVSIARGKRARLHVSKISLGLQQNISSVITIQSSVRGVLSRFAQELVLDDLEYQESSVIALQSLLRARKIQSKIKYTYTYYNRPENVRKIIKVQSYLRTHTHSNAYNALVAFSDPPFRVVKSFIHLLQDNDKDFDEELEVQRMKDLISRKNQDITKLEEMLVQLDVKIDMLMKNKITLDELVKHAANDKTKKGQFTSSVGSAKLDEQLRKLDKPARDLIGWYEKFFYLLQTNPEYLTRLFDVMQQHGLRYEISLDGNIESYVLTCFNFSQINVQSFTLKPTREEFLLMELILLNISKGIESFKDDLEQFKKFTALESPKDLVQYSFVWEHVLKEYNNLTHHRIVLKKLYGERVKQIIDDSRLDLESVPLTIFRSIIAKEIEEHGSSIESDENMNNTKAIQDPRVRDIFVDNLSNLRELANNMLLDIEASVPSMPLYIRTMLKEVYLKIKRQFPRESERFYLSYIGKIFMKNYFLPILFKPEIYGLCPNDFAKSKVGNKKIRQNLIELARVMIQLVSMRSFSTKNVYLQPLNDFIEQSVELTRRVLLKIIDTETLEGSYGLSPLYHDIISNERPILEIGVNDLLSIVELVTNDLDVIAPSLDDYLRTCIEEMVLLGSSIRSVQKPELTLRLNPSTIQPEENSHIKVLWLNTKKNLTYIIQVQDSDDLLDMLIAPIEPRHDLIFQKLKEDELSRDTDITIESSNGSRKHLKDISFRELKTITLENVLKLESTGSITRSNCFQDLLNEIANDIKNKHDQRRERGSQLKMIRSALQSLKDKERQLQNELDSYNNDIEEAIRKRALKKLNGGSIPKFGSFKYSSKYLFENRILLEINGVTDKHKGVPVKYDFLFSCDEVERFRIEVANDMNIVKGGVQNLTLDSLLKLQQDKQATVTYFDIGAKFNVNLLVAFMFRKFYEVK</sequence>
<dbReference type="STRING" id="644223.C4QXI3"/>
<dbReference type="eggNOG" id="KOG2128">
    <property type="taxonomic scope" value="Eukaryota"/>
</dbReference>
<evidence type="ECO:0000313" key="6">
    <source>
        <dbReference type="Proteomes" id="UP000000314"/>
    </source>
</evidence>
<dbReference type="SUPFAM" id="SSF47576">
    <property type="entry name" value="Calponin-homology domain, CH-domain"/>
    <property type="match status" value="1"/>
</dbReference>
<dbReference type="OMA" id="KGVLVHW"/>
<dbReference type="SMR" id="C4QXI3"/>
<accession>C4QXI3</accession>
<keyword evidence="6" id="KW-1185">Reference proteome</keyword>
<dbReference type="CDD" id="cd12206">
    <property type="entry name" value="RasGAP_IQGAP_related"/>
    <property type="match status" value="1"/>
</dbReference>
<dbReference type="Pfam" id="PF00616">
    <property type="entry name" value="RasGAP"/>
    <property type="match status" value="1"/>
</dbReference>
<feature type="coiled-coil region" evidence="1">
    <location>
        <begin position="1425"/>
        <end position="1466"/>
    </location>
</feature>
<dbReference type="FunCoup" id="C4QXI3">
    <property type="interactions" value="377"/>
</dbReference>
<evidence type="ECO:0000259" key="4">
    <source>
        <dbReference type="PROSITE" id="PS50021"/>
    </source>
</evidence>
<dbReference type="GO" id="GO:1903479">
    <property type="term" value="P:mitotic actomyosin contractile ring assembly actin filament organization"/>
    <property type="evidence" value="ECO:0007669"/>
    <property type="project" value="TreeGrafter"/>
</dbReference>
<dbReference type="PROSITE" id="PS50096">
    <property type="entry name" value="IQ"/>
    <property type="match status" value="1"/>
</dbReference>
<keyword evidence="1" id="KW-0175">Coiled coil</keyword>
<dbReference type="Gene3D" id="1.10.418.10">
    <property type="entry name" value="Calponin-like domain"/>
    <property type="match status" value="1"/>
</dbReference>
<dbReference type="EMBL" id="FN392319">
    <property type="protein sequence ID" value="CAY67956.1"/>
    <property type="molecule type" value="Genomic_DNA"/>
</dbReference>
<dbReference type="PROSITE" id="PS50021">
    <property type="entry name" value="CH"/>
    <property type="match status" value="1"/>
</dbReference>
<name>C4QXI3_KOMPG</name>
<dbReference type="GeneID" id="8197343"/>
<dbReference type="GO" id="GO:0005516">
    <property type="term" value="F:calmodulin binding"/>
    <property type="evidence" value="ECO:0007669"/>
    <property type="project" value="TreeGrafter"/>
</dbReference>
<evidence type="ECO:0000259" key="3">
    <source>
        <dbReference type="PROSITE" id="PS50018"/>
    </source>
</evidence>
<dbReference type="InterPro" id="IPR000593">
    <property type="entry name" value="RasGAP_C"/>
</dbReference>
<feature type="region of interest" description="Disordered" evidence="2">
    <location>
        <begin position="30"/>
        <end position="59"/>
    </location>
</feature>
<dbReference type="Proteomes" id="UP000000314">
    <property type="component" value="Chromosome 1"/>
</dbReference>
<dbReference type="InterPro" id="IPR001715">
    <property type="entry name" value="CH_dom"/>
</dbReference>
<dbReference type="PROSITE" id="PS50018">
    <property type="entry name" value="RAS_GTPASE_ACTIV_2"/>
    <property type="match status" value="1"/>
</dbReference>
<gene>
    <name evidence="5" type="ordered locus">PAS_chr1-4_0128</name>
</gene>
<dbReference type="GO" id="GO:0110085">
    <property type="term" value="C:mitotic actomyosin contractile ring"/>
    <property type="evidence" value="ECO:0007669"/>
    <property type="project" value="TreeGrafter"/>
</dbReference>
<protein>
    <submittedName>
        <fullName evidence="5">Essential protein required for determination of budding pattern</fullName>
    </submittedName>
</protein>
<dbReference type="SUPFAM" id="SSF143885">
    <property type="entry name" value="RGC domain-like"/>
    <property type="match status" value="1"/>
</dbReference>
<dbReference type="SUPFAM" id="SSF48350">
    <property type="entry name" value="GTPase activation domain, GAP"/>
    <property type="match status" value="1"/>
</dbReference>
<dbReference type="Gene3D" id="1.10.506.10">
    <property type="entry name" value="GTPase Activation - p120gap, domain 1"/>
    <property type="match status" value="1"/>
</dbReference>
<dbReference type="InterPro" id="IPR036872">
    <property type="entry name" value="CH_dom_sf"/>
</dbReference>